<keyword evidence="12" id="KW-1185">Reference proteome</keyword>
<evidence type="ECO:0000313" key="12">
    <source>
        <dbReference type="Proteomes" id="UP000314986"/>
    </source>
</evidence>
<reference evidence="12" key="2">
    <citation type="journal article" date="2007" name="PLoS Biol.">
        <title>Survey sequencing and comparative analysis of the elephant shark (Callorhinchus milii) genome.</title>
        <authorList>
            <person name="Venkatesh B."/>
            <person name="Kirkness E.F."/>
            <person name="Loh Y.H."/>
            <person name="Halpern A.L."/>
            <person name="Lee A.P."/>
            <person name="Johnson J."/>
            <person name="Dandona N."/>
            <person name="Viswanathan L.D."/>
            <person name="Tay A."/>
            <person name="Venter J.C."/>
            <person name="Strausberg R.L."/>
            <person name="Brenner S."/>
        </authorList>
    </citation>
    <scope>NUCLEOTIDE SEQUENCE [LARGE SCALE GENOMIC DNA]</scope>
</reference>
<dbReference type="PROSITE" id="PS01152">
    <property type="entry name" value="HESB"/>
    <property type="match status" value="1"/>
</dbReference>
<dbReference type="SUPFAM" id="SSF89360">
    <property type="entry name" value="HesB-like domain"/>
    <property type="match status" value="1"/>
</dbReference>
<evidence type="ECO:0000313" key="11">
    <source>
        <dbReference type="Ensembl" id="ENSCMIP00000025614.1"/>
    </source>
</evidence>
<proteinExistence type="inferred from homology"/>
<keyword evidence="5" id="KW-0496">Mitochondrion</keyword>
<dbReference type="InParanoid" id="A0A4W3I6H9"/>
<dbReference type="AlphaFoldDB" id="A0A4W3I6H9"/>
<evidence type="ECO:0000256" key="5">
    <source>
        <dbReference type="ARBA" id="ARBA00023128"/>
    </source>
</evidence>
<dbReference type="PANTHER" id="PTHR43011:SF1">
    <property type="entry name" value="IRON-SULFUR CLUSTER ASSEMBLY 2 HOMOLOG, MITOCHONDRIAL"/>
    <property type="match status" value="1"/>
</dbReference>
<comment type="function">
    <text evidence="6">Involved in the maturation of mitochondrial 4Fe-4S proteins functioning late in the iron-sulfur cluster assembly pathway. May be involved in the binding of an intermediate of Fe/S cluster assembly.</text>
</comment>
<dbReference type="InterPro" id="IPR035903">
    <property type="entry name" value="HesB-like_dom_sf"/>
</dbReference>
<dbReference type="Proteomes" id="UP000314986">
    <property type="component" value="Unassembled WGS sequence"/>
</dbReference>
<organism evidence="11 12">
    <name type="scientific">Callorhinchus milii</name>
    <name type="common">Ghost shark</name>
    <dbReference type="NCBI Taxonomy" id="7868"/>
    <lineage>
        <taxon>Eukaryota</taxon>
        <taxon>Metazoa</taxon>
        <taxon>Chordata</taxon>
        <taxon>Craniata</taxon>
        <taxon>Vertebrata</taxon>
        <taxon>Chondrichthyes</taxon>
        <taxon>Holocephali</taxon>
        <taxon>Chimaeriformes</taxon>
        <taxon>Callorhinchidae</taxon>
        <taxon>Callorhinchus</taxon>
    </lineage>
</organism>
<dbReference type="Ensembl" id="ENSCMIT00000026037.1">
    <property type="protein sequence ID" value="ENSCMIP00000025614.1"/>
    <property type="gene ID" value="ENSCMIG00000011258.1"/>
</dbReference>
<dbReference type="GO" id="GO:0120510">
    <property type="term" value="C:mitochondrial [4Fe-4S] assembly complex"/>
    <property type="evidence" value="ECO:0007669"/>
    <property type="project" value="UniProtKB-ARBA"/>
</dbReference>
<evidence type="ECO:0000256" key="6">
    <source>
        <dbReference type="ARBA" id="ARBA00057540"/>
    </source>
</evidence>
<accession>A0A4W3I6H9</accession>
<dbReference type="GeneTree" id="ENSGT00390000005700"/>
<name>A0A4W3I6H9_CALMI</name>
<dbReference type="InterPro" id="IPR016092">
    <property type="entry name" value="ATAP"/>
</dbReference>
<dbReference type="Pfam" id="PF01521">
    <property type="entry name" value="Fe-S_biosyn"/>
    <property type="match status" value="1"/>
</dbReference>
<reference evidence="12" key="3">
    <citation type="journal article" date="2014" name="Nature">
        <title>Elephant shark genome provides unique insights into gnathostome evolution.</title>
        <authorList>
            <consortium name="International Elephant Shark Genome Sequencing Consortium"/>
            <person name="Venkatesh B."/>
            <person name="Lee A.P."/>
            <person name="Ravi V."/>
            <person name="Maurya A.K."/>
            <person name="Lian M.M."/>
            <person name="Swann J.B."/>
            <person name="Ohta Y."/>
            <person name="Flajnik M.F."/>
            <person name="Sutoh Y."/>
            <person name="Kasahara M."/>
            <person name="Hoon S."/>
            <person name="Gangu V."/>
            <person name="Roy S.W."/>
            <person name="Irimia M."/>
            <person name="Korzh V."/>
            <person name="Kondrychyn I."/>
            <person name="Lim Z.W."/>
            <person name="Tay B.H."/>
            <person name="Tohari S."/>
            <person name="Kong K.W."/>
            <person name="Ho S."/>
            <person name="Lorente-Galdos B."/>
            <person name="Quilez J."/>
            <person name="Marques-Bonet T."/>
            <person name="Raney B.J."/>
            <person name="Ingham P.W."/>
            <person name="Tay A."/>
            <person name="Hillier L.W."/>
            <person name="Minx P."/>
            <person name="Boehm T."/>
            <person name="Wilson R.K."/>
            <person name="Brenner S."/>
            <person name="Warren W.C."/>
        </authorList>
    </citation>
    <scope>NUCLEOTIDE SEQUENCE [LARGE SCALE GENOMIC DNA]</scope>
</reference>
<evidence type="ECO:0000256" key="9">
    <source>
        <dbReference type="ARBA" id="ARBA00093471"/>
    </source>
</evidence>
<dbReference type="GO" id="GO:0016226">
    <property type="term" value="P:iron-sulfur cluster assembly"/>
    <property type="evidence" value="ECO:0007669"/>
    <property type="project" value="InterPro"/>
</dbReference>
<reference evidence="11" key="5">
    <citation type="submission" date="2025-09" db="UniProtKB">
        <authorList>
            <consortium name="Ensembl"/>
        </authorList>
    </citation>
    <scope>IDENTIFICATION</scope>
</reference>
<feature type="domain" description="Core" evidence="10">
    <location>
        <begin position="101"/>
        <end position="198"/>
    </location>
</feature>
<dbReference type="STRING" id="7868.ENSCMIP00000025614"/>
<dbReference type="PANTHER" id="PTHR43011">
    <property type="entry name" value="IRON-SULFUR CLUSTER ASSEMBLY 2 HOMOLOG, MITOCHONDRIAL"/>
    <property type="match status" value="1"/>
</dbReference>
<comment type="subcellular location">
    <subcellularLocation>
        <location evidence="1">Mitochondrion</location>
    </subcellularLocation>
</comment>
<gene>
    <name evidence="11" type="primary">isca2</name>
</gene>
<evidence type="ECO:0000256" key="3">
    <source>
        <dbReference type="ARBA" id="ARBA00022723"/>
    </source>
</evidence>
<dbReference type="FunFam" id="2.60.300.12:FF:000006">
    <property type="entry name" value="Iron-sulfur cluster assembly 2 mitochondrial"/>
    <property type="match status" value="1"/>
</dbReference>
<dbReference type="InterPro" id="IPR017870">
    <property type="entry name" value="FeS_cluster_insertion_CS"/>
</dbReference>
<evidence type="ECO:0000259" key="10">
    <source>
        <dbReference type="Pfam" id="PF01521"/>
    </source>
</evidence>
<evidence type="ECO:0000256" key="7">
    <source>
        <dbReference type="ARBA" id="ARBA00073313"/>
    </source>
</evidence>
<reference evidence="11" key="4">
    <citation type="submission" date="2025-08" db="UniProtKB">
        <authorList>
            <consortium name="Ensembl"/>
        </authorList>
    </citation>
    <scope>IDENTIFICATION</scope>
</reference>
<evidence type="ECO:0000256" key="1">
    <source>
        <dbReference type="ARBA" id="ARBA00004173"/>
    </source>
</evidence>
<protein>
    <recommendedName>
        <fullName evidence="7">Iron-sulfur cluster assembly 2 homolog, mitochondrial</fullName>
    </recommendedName>
    <alternativeName>
        <fullName evidence="8">HESB-like domain-containing protein 1</fullName>
    </alternativeName>
</protein>
<sequence length="205" mass="22554">MGVVRLAALPRDRGAGLPVFGPATAGRLLMSMLMMMMMRKVLLAAAARLPERRVACLKSQPVSLVNTTCTVSRWGLLTSRALGRWFSTNQKNESQLASATVTLSDSCVKKLQKTLEEEEFLRVHVEGGGCSGFQYKFTLDKTINPDDRLFDQNGVRVVVDSDSMEYLKGATIDYSEELIRSSFQVMNNPQAENGCSCGSSFSIKL</sequence>
<dbReference type="GO" id="GO:0051537">
    <property type="term" value="F:2 iron, 2 sulfur cluster binding"/>
    <property type="evidence" value="ECO:0007669"/>
    <property type="project" value="TreeGrafter"/>
</dbReference>
<dbReference type="OMA" id="HNPRAEH"/>
<evidence type="ECO:0000256" key="4">
    <source>
        <dbReference type="ARBA" id="ARBA00023004"/>
    </source>
</evidence>
<reference evidence="12" key="1">
    <citation type="journal article" date="2006" name="Science">
        <title>Ancient noncoding elements conserved in the human genome.</title>
        <authorList>
            <person name="Venkatesh B."/>
            <person name="Kirkness E.F."/>
            <person name="Loh Y.H."/>
            <person name="Halpern A.L."/>
            <person name="Lee A.P."/>
            <person name="Johnson J."/>
            <person name="Dandona N."/>
            <person name="Viswanathan L.D."/>
            <person name="Tay A."/>
            <person name="Venter J.C."/>
            <person name="Strausberg R.L."/>
            <person name="Brenner S."/>
        </authorList>
    </citation>
    <scope>NUCLEOTIDE SEQUENCE [LARGE SCALE GENOMIC DNA]</scope>
</reference>
<dbReference type="NCBIfam" id="TIGR00049">
    <property type="entry name" value="iron-sulfur cluster assembly accessory protein"/>
    <property type="match status" value="1"/>
</dbReference>
<dbReference type="GO" id="GO:0051539">
    <property type="term" value="F:4 iron, 4 sulfur cluster binding"/>
    <property type="evidence" value="ECO:0007669"/>
    <property type="project" value="TreeGrafter"/>
</dbReference>
<evidence type="ECO:0000256" key="2">
    <source>
        <dbReference type="ARBA" id="ARBA00006718"/>
    </source>
</evidence>
<keyword evidence="3" id="KW-0479">Metal-binding</keyword>
<dbReference type="InterPro" id="IPR000361">
    <property type="entry name" value="ATAP_core_dom"/>
</dbReference>
<comment type="similarity">
    <text evidence="2">Belongs to the HesB/IscA family.</text>
</comment>
<evidence type="ECO:0000256" key="8">
    <source>
        <dbReference type="ARBA" id="ARBA00077082"/>
    </source>
</evidence>
<dbReference type="GO" id="GO:0005506">
    <property type="term" value="F:iron ion binding"/>
    <property type="evidence" value="ECO:0007669"/>
    <property type="project" value="TreeGrafter"/>
</dbReference>
<comment type="subunit">
    <text evidence="9">Heterotetramer; forms a dimer of dimers with IBA57. Interacts with [2Fe-2S]-ISCA2 forming the heterodimer [2Fe- 2S]-ISCA2-IBA57 complex; [2Fe-2S] cluster binding is absolutely required to promote the complex formation.</text>
</comment>
<dbReference type="Gene3D" id="2.60.300.12">
    <property type="entry name" value="HesB-like domain"/>
    <property type="match status" value="1"/>
</dbReference>
<keyword evidence="4" id="KW-0408">Iron</keyword>